<keyword evidence="2" id="KW-1185">Reference proteome</keyword>
<comment type="caution">
    <text evidence="1">The sequence shown here is derived from an EMBL/GenBank/DDBJ whole genome shotgun (WGS) entry which is preliminary data.</text>
</comment>
<sequence length="99" mass="10693">MILEKSTALCTEFKAAMVDIHSLQSPTVSGSVPMWRSPLADVIKLNVDGAVQRENGSVGVGIVARDLWGQIVVGLKPVRFGPVLGHFCANRENSVRKVH</sequence>
<protein>
    <submittedName>
        <fullName evidence="1">Uncharacterized protein</fullName>
    </submittedName>
</protein>
<name>A0ACC0MB33_RHOML</name>
<dbReference type="Proteomes" id="UP001062846">
    <property type="component" value="Chromosome 9"/>
</dbReference>
<accession>A0ACC0MB33</accession>
<gene>
    <name evidence="1" type="ORF">RHMOL_Rhmol09G0088100</name>
</gene>
<reference evidence="1" key="1">
    <citation type="submission" date="2022-02" db="EMBL/GenBank/DDBJ databases">
        <title>Plant Genome Project.</title>
        <authorList>
            <person name="Zhang R.-G."/>
        </authorList>
    </citation>
    <scope>NUCLEOTIDE SEQUENCE</scope>
    <source>
        <strain evidence="1">AT1</strain>
    </source>
</reference>
<evidence type="ECO:0000313" key="1">
    <source>
        <dbReference type="EMBL" id="KAI8538248.1"/>
    </source>
</evidence>
<evidence type="ECO:0000313" key="2">
    <source>
        <dbReference type="Proteomes" id="UP001062846"/>
    </source>
</evidence>
<dbReference type="EMBL" id="CM046396">
    <property type="protein sequence ID" value="KAI8538248.1"/>
    <property type="molecule type" value="Genomic_DNA"/>
</dbReference>
<organism evidence="1 2">
    <name type="scientific">Rhododendron molle</name>
    <name type="common">Chinese azalea</name>
    <name type="synonym">Azalea mollis</name>
    <dbReference type="NCBI Taxonomy" id="49168"/>
    <lineage>
        <taxon>Eukaryota</taxon>
        <taxon>Viridiplantae</taxon>
        <taxon>Streptophyta</taxon>
        <taxon>Embryophyta</taxon>
        <taxon>Tracheophyta</taxon>
        <taxon>Spermatophyta</taxon>
        <taxon>Magnoliopsida</taxon>
        <taxon>eudicotyledons</taxon>
        <taxon>Gunneridae</taxon>
        <taxon>Pentapetalae</taxon>
        <taxon>asterids</taxon>
        <taxon>Ericales</taxon>
        <taxon>Ericaceae</taxon>
        <taxon>Ericoideae</taxon>
        <taxon>Rhodoreae</taxon>
        <taxon>Rhododendron</taxon>
    </lineage>
</organism>
<proteinExistence type="predicted"/>